<sequence>MQEKWVFDWKEQDKKDNLKESFDSLFSQKAKELGIFLSYYTRSEGAVAENVHLLEMEELLSPQEGLLWLGFQKVFYNACLNIDETDPDKMQVRYLINPSKGKLVLTGPDVPEREPDEL</sequence>
<protein>
    <submittedName>
        <fullName evidence="1">Uncharacterized protein</fullName>
    </submittedName>
</protein>
<organism evidence="1 2">
    <name type="scientific">Cyclobacterium jeungdonense</name>
    <dbReference type="NCBI Taxonomy" id="708087"/>
    <lineage>
        <taxon>Bacteria</taxon>
        <taxon>Pseudomonadati</taxon>
        <taxon>Bacteroidota</taxon>
        <taxon>Cytophagia</taxon>
        <taxon>Cytophagales</taxon>
        <taxon>Cyclobacteriaceae</taxon>
        <taxon>Cyclobacterium</taxon>
    </lineage>
</organism>
<name>A0ABT8CCY5_9BACT</name>
<proteinExistence type="predicted"/>
<accession>A0ABT8CCY5</accession>
<dbReference type="RefSeq" id="WP_163383136.1">
    <property type="nucleotide sequence ID" value="NZ_JAUFQS010000047.1"/>
</dbReference>
<dbReference type="Proteomes" id="UP001236663">
    <property type="component" value="Unassembled WGS sequence"/>
</dbReference>
<comment type="caution">
    <text evidence="1">The sequence shown here is derived from an EMBL/GenBank/DDBJ whole genome shotgun (WGS) entry which is preliminary data.</text>
</comment>
<keyword evidence="2" id="KW-1185">Reference proteome</keyword>
<dbReference type="EMBL" id="JAUFQS010000047">
    <property type="protein sequence ID" value="MDN3690371.1"/>
    <property type="molecule type" value="Genomic_DNA"/>
</dbReference>
<reference evidence="2" key="1">
    <citation type="journal article" date="2019" name="Int. J. Syst. Evol. Microbiol.">
        <title>The Global Catalogue of Microorganisms (GCM) 10K type strain sequencing project: providing services to taxonomists for standard genome sequencing and annotation.</title>
        <authorList>
            <consortium name="The Broad Institute Genomics Platform"/>
            <consortium name="The Broad Institute Genome Sequencing Center for Infectious Disease"/>
            <person name="Wu L."/>
            <person name="Ma J."/>
        </authorList>
    </citation>
    <scope>NUCLEOTIDE SEQUENCE [LARGE SCALE GENOMIC DNA]</scope>
    <source>
        <strain evidence="2">CECT 7706</strain>
    </source>
</reference>
<evidence type="ECO:0000313" key="1">
    <source>
        <dbReference type="EMBL" id="MDN3690371.1"/>
    </source>
</evidence>
<gene>
    <name evidence="1" type="ORF">QWZ15_21300</name>
</gene>
<evidence type="ECO:0000313" key="2">
    <source>
        <dbReference type="Proteomes" id="UP001236663"/>
    </source>
</evidence>